<keyword evidence="4" id="KW-1185">Reference proteome</keyword>
<dbReference type="PANTHER" id="PTHR47824:SF3">
    <property type="entry name" value="UBIQUITIN-LIKE DOMAIN-CONTAINING PROTEIN"/>
    <property type="match status" value="1"/>
</dbReference>
<sequence>MATNGTEVYIKLPTGRSSRYDTYPSQRIKALCEKVAHEEGVKPNQVNLKYQGKMLNPEKTVGCYGVRVETILKAEILVPQSLDIVICKDDGTPAEELVISNLEPVSYLFEEVSRKLEIPSSKLQIKVRQKLRQCCTRLLQDIPNIRISIIAQGDYCDSESLYAVRTLDLTSNVQSLVDFANNVPATSGGDSPECYELVLKKTQELDWSEDSAKALVVIGDLYPHPPSYTDQHISWRDELDVLTGLGVKVYGVQAGNNTRSGLFYQELATVSGGCYLNLGDMDVITDMFLAVCYNEGDENMLETFEQELVETGNMTNEKQNMFQQLRERPEAKATDTDSKRANNAQQEQLREAWWDFTLDTRQNPSYVYKADQDKWLPYDSREYSINYNKTYNT</sequence>
<organism evidence="3 4">
    <name type="scientific">Elysia marginata</name>
    <dbReference type="NCBI Taxonomy" id="1093978"/>
    <lineage>
        <taxon>Eukaryota</taxon>
        <taxon>Metazoa</taxon>
        <taxon>Spiralia</taxon>
        <taxon>Lophotrochozoa</taxon>
        <taxon>Mollusca</taxon>
        <taxon>Gastropoda</taxon>
        <taxon>Heterobranchia</taxon>
        <taxon>Euthyneura</taxon>
        <taxon>Panpulmonata</taxon>
        <taxon>Sacoglossa</taxon>
        <taxon>Placobranchoidea</taxon>
        <taxon>Plakobranchidae</taxon>
        <taxon>Elysia</taxon>
    </lineage>
</organism>
<evidence type="ECO:0000256" key="1">
    <source>
        <dbReference type="SAM" id="MobiDB-lite"/>
    </source>
</evidence>
<dbReference type="Gene3D" id="3.10.20.90">
    <property type="entry name" value="Phosphatidylinositol 3-kinase Catalytic Subunit, Chain A, domain 1"/>
    <property type="match status" value="1"/>
</dbReference>
<dbReference type="PANTHER" id="PTHR47824">
    <property type="entry name" value="UBIQUITIN-LIKE DOMAIN-CONTAINING PROTEIN"/>
    <property type="match status" value="1"/>
</dbReference>
<evidence type="ECO:0000313" key="4">
    <source>
        <dbReference type="Proteomes" id="UP000762676"/>
    </source>
</evidence>
<dbReference type="AlphaFoldDB" id="A0AAV4FU47"/>
<feature type="compositionally biased region" description="Basic and acidic residues" evidence="1">
    <location>
        <begin position="325"/>
        <end position="340"/>
    </location>
</feature>
<dbReference type="InterPro" id="IPR029071">
    <property type="entry name" value="Ubiquitin-like_domsf"/>
</dbReference>
<evidence type="ECO:0000259" key="2">
    <source>
        <dbReference type="PROSITE" id="PS50053"/>
    </source>
</evidence>
<feature type="domain" description="Ubiquitin-like" evidence="2">
    <location>
        <begin position="6"/>
        <end position="72"/>
    </location>
</feature>
<proteinExistence type="predicted"/>
<dbReference type="Gene3D" id="3.40.50.410">
    <property type="entry name" value="von Willebrand factor, type A domain"/>
    <property type="match status" value="1"/>
</dbReference>
<dbReference type="EMBL" id="BMAT01008019">
    <property type="protein sequence ID" value="GFR76376.1"/>
    <property type="molecule type" value="Genomic_DNA"/>
</dbReference>
<dbReference type="Proteomes" id="UP000762676">
    <property type="component" value="Unassembled WGS sequence"/>
</dbReference>
<accession>A0AAV4FU47</accession>
<dbReference type="SUPFAM" id="SSF53300">
    <property type="entry name" value="vWA-like"/>
    <property type="match status" value="1"/>
</dbReference>
<reference evidence="3 4" key="1">
    <citation type="journal article" date="2021" name="Elife">
        <title>Chloroplast acquisition without the gene transfer in kleptoplastic sea slugs, Plakobranchus ocellatus.</title>
        <authorList>
            <person name="Maeda T."/>
            <person name="Takahashi S."/>
            <person name="Yoshida T."/>
            <person name="Shimamura S."/>
            <person name="Takaki Y."/>
            <person name="Nagai Y."/>
            <person name="Toyoda A."/>
            <person name="Suzuki Y."/>
            <person name="Arimoto A."/>
            <person name="Ishii H."/>
            <person name="Satoh N."/>
            <person name="Nishiyama T."/>
            <person name="Hasebe M."/>
            <person name="Maruyama T."/>
            <person name="Minagawa J."/>
            <person name="Obokata J."/>
            <person name="Shigenobu S."/>
        </authorList>
    </citation>
    <scope>NUCLEOTIDE SEQUENCE [LARGE SCALE GENOMIC DNA]</scope>
</reference>
<evidence type="ECO:0000313" key="3">
    <source>
        <dbReference type="EMBL" id="GFR76376.1"/>
    </source>
</evidence>
<dbReference type="InterPro" id="IPR036465">
    <property type="entry name" value="vWFA_dom_sf"/>
</dbReference>
<feature type="region of interest" description="Disordered" evidence="1">
    <location>
        <begin position="325"/>
        <end position="344"/>
    </location>
</feature>
<name>A0AAV4FU47_9GAST</name>
<dbReference type="Pfam" id="PF00240">
    <property type="entry name" value="ubiquitin"/>
    <property type="match status" value="1"/>
</dbReference>
<dbReference type="InterPro" id="IPR000626">
    <property type="entry name" value="Ubiquitin-like_dom"/>
</dbReference>
<dbReference type="SUPFAM" id="SSF54236">
    <property type="entry name" value="Ubiquitin-like"/>
    <property type="match status" value="1"/>
</dbReference>
<comment type="caution">
    <text evidence="3">The sequence shown here is derived from an EMBL/GenBank/DDBJ whole genome shotgun (WGS) entry which is preliminary data.</text>
</comment>
<gene>
    <name evidence="3" type="ORF">ElyMa_003942700</name>
</gene>
<protein>
    <submittedName>
        <fullName evidence="3">von Willebrand factor type A</fullName>
    </submittedName>
</protein>
<dbReference type="PROSITE" id="PS50053">
    <property type="entry name" value="UBIQUITIN_2"/>
    <property type="match status" value="1"/>
</dbReference>
<dbReference type="CDD" id="cd17039">
    <property type="entry name" value="Ubl_ubiquitin_like"/>
    <property type="match status" value="1"/>
</dbReference>